<dbReference type="InterPro" id="IPR007412">
    <property type="entry name" value="FlgM"/>
</dbReference>
<evidence type="ECO:0000256" key="8">
    <source>
        <dbReference type="ARBA" id="ARBA00030117"/>
    </source>
</evidence>
<dbReference type="KEGG" id="pca:Pcar_1151"/>
<organism evidence="11 12">
    <name type="scientific">Syntrophotalea carbinolica (strain DSM 2380 / NBRC 103641 / GraBd1)</name>
    <name type="common">Pelobacter carbinolicus</name>
    <dbReference type="NCBI Taxonomy" id="338963"/>
    <lineage>
        <taxon>Bacteria</taxon>
        <taxon>Pseudomonadati</taxon>
        <taxon>Thermodesulfobacteriota</taxon>
        <taxon>Desulfuromonadia</taxon>
        <taxon>Desulfuromonadales</taxon>
        <taxon>Syntrophotaleaceae</taxon>
        <taxon>Syntrophotalea</taxon>
    </lineage>
</organism>
<sequence length="99" mass="10746">MTIKINGNGFNNIGPIDRVKKTDKAQKGDKAAQNSIDRVQFSSVIAETMRTRETSATSETARAEKLQSLKEQIADGSYSPDSTKVAASLLKFLAENPSK</sequence>
<keyword evidence="4" id="KW-1005">Bacterial flagellum biogenesis</keyword>
<gene>
    <name evidence="11" type="primary">flgM</name>
    <name evidence="11" type="ordered locus">Pcar_1151</name>
</gene>
<dbReference type="HOGENOM" id="CLU_169011_6_0_7"/>
<evidence type="ECO:0000256" key="4">
    <source>
        <dbReference type="ARBA" id="ARBA00022795"/>
    </source>
</evidence>
<comment type="function">
    <text evidence="7">Responsible for the coupling of flagellin expression to flagellar assembly by preventing expression of the flagellin genes when a component of the middle class of proteins is defective. It negatively regulates flagellar genes by inhibiting the activity of FliA by directly binding to FliA.</text>
</comment>
<dbReference type="InterPro" id="IPR035890">
    <property type="entry name" value="Anti-sigma-28_factor_FlgM_sf"/>
</dbReference>
<keyword evidence="5" id="KW-0805">Transcription regulation</keyword>
<dbReference type="NCBIfam" id="TIGR03824">
    <property type="entry name" value="FlgM_jcvi"/>
    <property type="match status" value="1"/>
</dbReference>
<dbReference type="Pfam" id="PF04316">
    <property type="entry name" value="FlgM"/>
    <property type="match status" value="1"/>
</dbReference>
<evidence type="ECO:0000256" key="1">
    <source>
        <dbReference type="ARBA" id="ARBA00005322"/>
    </source>
</evidence>
<evidence type="ECO:0000313" key="12">
    <source>
        <dbReference type="Proteomes" id="UP000002534"/>
    </source>
</evidence>
<keyword evidence="11" id="KW-0969">Cilium</keyword>
<evidence type="ECO:0000256" key="6">
    <source>
        <dbReference type="ARBA" id="ARBA00023163"/>
    </source>
</evidence>
<accession>Q3A5F7</accession>
<reference evidence="12" key="1">
    <citation type="submission" date="2005-10" db="EMBL/GenBank/DDBJ databases">
        <title>Complete sequence of Pelobacter carbinolicus DSM 2380.</title>
        <authorList>
            <person name="Copeland A."/>
            <person name="Lucas S."/>
            <person name="Lapidus A."/>
            <person name="Barry K."/>
            <person name="Detter J.C."/>
            <person name="Glavina T."/>
            <person name="Hammon N."/>
            <person name="Israni S."/>
            <person name="Pitluck S."/>
            <person name="Chertkov O."/>
            <person name="Schmutz J."/>
            <person name="Larimer F."/>
            <person name="Land M."/>
            <person name="Kyrpides N."/>
            <person name="Ivanova N."/>
            <person name="Richardson P."/>
        </authorList>
    </citation>
    <scope>NUCLEOTIDE SEQUENCE [LARGE SCALE GENOMIC DNA]</scope>
    <source>
        <strain evidence="12">DSM 2380 / NBRC 103641 / GraBd1</strain>
    </source>
</reference>
<feature type="compositionally biased region" description="Basic and acidic residues" evidence="9">
    <location>
        <begin position="17"/>
        <end position="30"/>
    </location>
</feature>
<comment type="similarity">
    <text evidence="1">Belongs to the FlgM family.</text>
</comment>
<feature type="region of interest" description="Disordered" evidence="9">
    <location>
        <begin position="1"/>
        <end position="34"/>
    </location>
</feature>
<keyword evidence="6" id="KW-0804">Transcription</keyword>
<proteinExistence type="inferred from homology"/>
<dbReference type="SUPFAM" id="SSF101498">
    <property type="entry name" value="Anti-sigma factor FlgM"/>
    <property type="match status" value="1"/>
</dbReference>
<dbReference type="InterPro" id="IPR031316">
    <property type="entry name" value="FlgM_C"/>
</dbReference>
<name>Q3A5F7_SYNC1</name>
<evidence type="ECO:0000256" key="9">
    <source>
        <dbReference type="SAM" id="MobiDB-lite"/>
    </source>
</evidence>
<dbReference type="STRING" id="338963.Pcar_1151"/>
<dbReference type="AlphaFoldDB" id="Q3A5F7"/>
<dbReference type="EMBL" id="CP000142">
    <property type="protein sequence ID" value="ABA88400.1"/>
    <property type="molecule type" value="Genomic_DNA"/>
</dbReference>
<evidence type="ECO:0000313" key="11">
    <source>
        <dbReference type="EMBL" id="ABA88400.1"/>
    </source>
</evidence>
<dbReference type="RefSeq" id="WP_011340869.1">
    <property type="nucleotide sequence ID" value="NC_007498.2"/>
</dbReference>
<feature type="domain" description="Anti-sigma-28 factor FlgM C-terminal" evidence="10">
    <location>
        <begin position="37"/>
        <end position="91"/>
    </location>
</feature>
<evidence type="ECO:0000256" key="7">
    <source>
        <dbReference type="ARBA" id="ARBA00024739"/>
    </source>
</evidence>
<dbReference type="GO" id="GO:0044781">
    <property type="term" value="P:bacterial-type flagellum organization"/>
    <property type="evidence" value="ECO:0007669"/>
    <property type="project" value="UniProtKB-KW"/>
</dbReference>
<keyword evidence="3" id="KW-0678">Repressor</keyword>
<evidence type="ECO:0000256" key="2">
    <source>
        <dbReference type="ARBA" id="ARBA00017823"/>
    </source>
</evidence>
<evidence type="ECO:0000256" key="5">
    <source>
        <dbReference type="ARBA" id="ARBA00023015"/>
    </source>
</evidence>
<evidence type="ECO:0000256" key="3">
    <source>
        <dbReference type="ARBA" id="ARBA00022491"/>
    </source>
</evidence>
<dbReference type="eggNOG" id="COG2747">
    <property type="taxonomic scope" value="Bacteria"/>
</dbReference>
<protein>
    <recommendedName>
        <fullName evidence="2">Negative regulator of flagellin synthesis</fullName>
    </recommendedName>
    <alternativeName>
        <fullName evidence="8">Anti-sigma-28 factor</fullName>
    </alternativeName>
</protein>
<keyword evidence="11" id="KW-0966">Cell projection</keyword>
<feature type="compositionally biased region" description="Low complexity" evidence="9">
    <location>
        <begin position="1"/>
        <end position="16"/>
    </location>
</feature>
<dbReference type="OrthoDB" id="5406088at2"/>
<dbReference type="GO" id="GO:0045892">
    <property type="term" value="P:negative regulation of DNA-templated transcription"/>
    <property type="evidence" value="ECO:0007669"/>
    <property type="project" value="InterPro"/>
</dbReference>
<reference evidence="11 12" key="2">
    <citation type="journal article" date="2012" name="BMC Genomics">
        <title>The genome of Pelobacter carbinolicus reveals surprising metabolic capabilities and physiological features.</title>
        <authorList>
            <person name="Aklujkar M."/>
            <person name="Haveman S.A."/>
            <person name="Didonato R.Jr."/>
            <person name="Chertkov O."/>
            <person name="Han C.S."/>
            <person name="Land M.L."/>
            <person name="Brown P."/>
            <person name="Lovley D.R."/>
        </authorList>
    </citation>
    <scope>NUCLEOTIDE SEQUENCE [LARGE SCALE GENOMIC DNA]</scope>
    <source>
        <strain evidence="12">DSM 2380 / NBRC 103641 / GraBd1</strain>
    </source>
</reference>
<evidence type="ECO:0000259" key="10">
    <source>
        <dbReference type="Pfam" id="PF04316"/>
    </source>
</evidence>
<dbReference type="Proteomes" id="UP000002534">
    <property type="component" value="Chromosome"/>
</dbReference>
<keyword evidence="12" id="KW-1185">Reference proteome</keyword>
<keyword evidence="11" id="KW-0282">Flagellum</keyword>